<dbReference type="EnsemblMetazoa" id="AFUN005679-RA">
    <property type="protein sequence ID" value="AFUN005679-PA"/>
    <property type="gene ID" value="AFUN005679"/>
</dbReference>
<reference evidence="1" key="1">
    <citation type="submission" date="2020-05" db="UniProtKB">
        <authorList>
            <consortium name="EnsemblMetazoa"/>
        </authorList>
    </citation>
    <scope>IDENTIFICATION</scope>
    <source>
        <strain evidence="1">FUMOZ</strain>
    </source>
</reference>
<protein>
    <submittedName>
        <fullName evidence="1">Uncharacterized protein</fullName>
    </submittedName>
</protein>
<dbReference type="VEuPathDB" id="VectorBase:AFUN005679"/>
<evidence type="ECO:0000313" key="1">
    <source>
        <dbReference type="EnsemblMetazoa" id="AFUN005679-PA"/>
    </source>
</evidence>
<organism evidence="1">
    <name type="scientific">Anopheles funestus</name>
    <name type="common">African malaria mosquito</name>
    <dbReference type="NCBI Taxonomy" id="62324"/>
    <lineage>
        <taxon>Eukaryota</taxon>
        <taxon>Metazoa</taxon>
        <taxon>Ecdysozoa</taxon>
        <taxon>Arthropoda</taxon>
        <taxon>Hexapoda</taxon>
        <taxon>Insecta</taxon>
        <taxon>Pterygota</taxon>
        <taxon>Neoptera</taxon>
        <taxon>Endopterygota</taxon>
        <taxon>Diptera</taxon>
        <taxon>Nematocera</taxon>
        <taxon>Culicoidea</taxon>
        <taxon>Culicidae</taxon>
        <taxon>Anophelinae</taxon>
        <taxon>Anopheles</taxon>
    </lineage>
</organism>
<dbReference type="AlphaFoldDB" id="A0A182RHG7"/>
<proteinExistence type="predicted"/>
<sequence>MMILLEEHELVECVQTNASEMDELNEAPDDTPEVLRKKTVAREERLKQDRKCKSLLVSRIHDSQLEYVQDKRCVNTVQRAQN</sequence>
<accession>A0A182RHG7</accession>
<name>A0A182RHG7_ANOFN</name>